<keyword evidence="2" id="KW-1185">Reference proteome</keyword>
<evidence type="ECO:0000313" key="2">
    <source>
        <dbReference type="Proteomes" id="UP000499080"/>
    </source>
</evidence>
<reference evidence="1 2" key="1">
    <citation type="journal article" date="2019" name="Sci. Rep.">
        <title>Orb-weaving spider Araneus ventricosus genome elucidates the spidroin gene catalogue.</title>
        <authorList>
            <person name="Kono N."/>
            <person name="Nakamura H."/>
            <person name="Ohtoshi R."/>
            <person name="Moran D.A.P."/>
            <person name="Shinohara A."/>
            <person name="Yoshida Y."/>
            <person name="Fujiwara M."/>
            <person name="Mori M."/>
            <person name="Tomita M."/>
            <person name="Arakawa K."/>
        </authorList>
    </citation>
    <scope>NUCLEOTIDE SEQUENCE [LARGE SCALE GENOMIC DNA]</scope>
</reference>
<evidence type="ECO:0008006" key="3">
    <source>
        <dbReference type="Google" id="ProtNLM"/>
    </source>
</evidence>
<protein>
    <recommendedName>
        <fullName evidence="3">DUF4817 domain-containing protein</fullName>
    </recommendedName>
</protein>
<proteinExistence type="predicted"/>
<gene>
    <name evidence="1" type="ORF">AVEN_183234_1</name>
</gene>
<dbReference type="AlphaFoldDB" id="A0A4Y2T8M5"/>
<sequence length="158" mass="18187">MCEFTKADLTDIHIACGAVEYNEPAAMRLYCESFQRKGTAYHTSFATLHQKLCGGCSSKKAIMNRERTTLATAIDNSQKVVQLRVLLQRSCMNYFHTPSRAELQMSYDEEYFFSENNFGNKRIKVRAFYSTAPSVSLTFIYSHILQPQRPNLNCRFPE</sequence>
<comment type="caution">
    <text evidence="1">The sequence shown here is derived from an EMBL/GenBank/DDBJ whole genome shotgun (WGS) entry which is preliminary data.</text>
</comment>
<name>A0A4Y2T8M5_ARAVE</name>
<evidence type="ECO:0000313" key="1">
    <source>
        <dbReference type="EMBL" id="GBN96984.1"/>
    </source>
</evidence>
<accession>A0A4Y2T8M5</accession>
<dbReference type="Proteomes" id="UP000499080">
    <property type="component" value="Unassembled WGS sequence"/>
</dbReference>
<organism evidence="1 2">
    <name type="scientific">Araneus ventricosus</name>
    <name type="common">Orbweaver spider</name>
    <name type="synonym">Epeira ventricosa</name>
    <dbReference type="NCBI Taxonomy" id="182803"/>
    <lineage>
        <taxon>Eukaryota</taxon>
        <taxon>Metazoa</taxon>
        <taxon>Ecdysozoa</taxon>
        <taxon>Arthropoda</taxon>
        <taxon>Chelicerata</taxon>
        <taxon>Arachnida</taxon>
        <taxon>Araneae</taxon>
        <taxon>Araneomorphae</taxon>
        <taxon>Entelegynae</taxon>
        <taxon>Araneoidea</taxon>
        <taxon>Araneidae</taxon>
        <taxon>Araneus</taxon>
    </lineage>
</organism>
<dbReference type="EMBL" id="BGPR01026899">
    <property type="protein sequence ID" value="GBN96984.1"/>
    <property type="molecule type" value="Genomic_DNA"/>
</dbReference>